<dbReference type="EMBL" id="JAOB01000069">
    <property type="protein sequence ID" value="EUA23598.1"/>
    <property type="molecule type" value="Genomic_DNA"/>
</dbReference>
<accession>X7ZY00</accession>
<gene>
    <name evidence="1" type="ORF">I553_5601</name>
</gene>
<comment type="caution">
    <text evidence="1">The sequence shown here is derived from an EMBL/GenBank/DDBJ whole genome shotgun (WGS) entry which is preliminary data.</text>
</comment>
<evidence type="ECO:0000313" key="1">
    <source>
        <dbReference type="EMBL" id="EUA23598.1"/>
    </source>
</evidence>
<dbReference type="AlphaFoldDB" id="X7ZY00"/>
<sequence>MSPALTAWHGEPGLIAAGQAALAERVAANGAAASLRTALQSA</sequence>
<protein>
    <submittedName>
        <fullName evidence="1">Uncharacterized protein</fullName>
    </submittedName>
</protein>
<organism evidence="1">
    <name type="scientific">Mycobacterium xenopi 4042</name>
    <dbReference type="NCBI Taxonomy" id="1299334"/>
    <lineage>
        <taxon>Bacteria</taxon>
        <taxon>Bacillati</taxon>
        <taxon>Actinomycetota</taxon>
        <taxon>Actinomycetes</taxon>
        <taxon>Mycobacteriales</taxon>
        <taxon>Mycobacteriaceae</taxon>
        <taxon>Mycobacterium</taxon>
    </lineage>
</organism>
<reference evidence="1" key="1">
    <citation type="submission" date="2014-01" db="EMBL/GenBank/DDBJ databases">
        <authorList>
            <person name="Brown-Elliot B."/>
            <person name="Wallace R."/>
            <person name="Lenaerts A."/>
            <person name="Ordway D."/>
            <person name="DeGroote M.A."/>
            <person name="Parker T."/>
            <person name="Sizemore C."/>
            <person name="Tallon L.J."/>
            <person name="Sadzewicz L.K."/>
            <person name="Sengamalay N."/>
            <person name="Fraser C.M."/>
            <person name="Hine E."/>
            <person name="Shefchek K.A."/>
            <person name="Das S.P."/>
            <person name="Tettelin H."/>
        </authorList>
    </citation>
    <scope>NUCLEOTIDE SEQUENCE [LARGE SCALE GENOMIC DNA]</scope>
    <source>
        <strain evidence="1">4042</strain>
    </source>
</reference>
<name>X7ZY00_MYCXE</name>
<proteinExistence type="predicted"/>